<evidence type="ECO:0000313" key="4">
    <source>
        <dbReference type="WBParaSite" id="SBAD_0001153301-mRNA-1"/>
    </source>
</evidence>
<feature type="region of interest" description="Disordered" evidence="1">
    <location>
        <begin position="52"/>
        <end position="77"/>
    </location>
</feature>
<evidence type="ECO:0000313" key="2">
    <source>
        <dbReference type="EMBL" id="VDP37562.1"/>
    </source>
</evidence>
<organism evidence="4">
    <name type="scientific">Soboliphyme baturini</name>
    <dbReference type="NCBI Taxonomy" id="241478"/>
    <lineage>
        <taxon>Eukaryota</taxon>
        <taxon>Metazoa</taxon>
        <taxon>Ecdysozoa</taxon>
        <taxon>Nematoda</taxon>
        <taxon>Enoplea</taxon>
        <taxon>Dorylaimia</taxon>
        <taxon>Dioctophymatida</taxon>
        <taxon>Dioctophymatoidea</taxon>
        <taxon>Soboliphymatidae</taxon>
        <taxon>Soboliphyme</taxon>
    </lineage>
</organism>
<dbReference type="Proteomes" id="UP000270296">
    <property type="component" value="Unassembled WGS sequence"/>
</dbReference>
<reference evidence="2 3" key="2">
    <citation type="submission" date="2018-11" db="EMBL/GenBank/DDBJ databases">
        <authorList>
            <consortium name="Pathogen Informatics"/>
        </authorList>
    </citation>
    <scope>NUCLEOTIDE SEQUENCE [LARGE SCALE GENOMIC DNA]</scope>
</reference>
<evidence type="ECO:0000313" key="3">
    <source>
        <dbReference type="Proteomes" id="UP000270296"/>
    </source>
</evidence>
<dbReference type="WBParaSite" id="SBAD_0001153301-mRNA-1">
    <property type="protein sequence ID" value="SBAD_0001153301-mRNA-1"/>
    <property type="gene ID" value="SBAD_0001153301"/>
</dbReference>
<dbReference type="AlphaFoldDB" id="A0A183J5K5"/>
<reference evidence="4" key="1">
    <citation type="submission" date="2016-06" db="UniProtKB">
        <authorList>
            <consortium name="WormBaseParasite"/>
        </authorList>
    </citation>
    <scope>IDENTIFICATION</scope>
</reference>
<gene>
    <name evidence="2" type="ORF">SBAD_LOCUS11153</name>
</gene>
<keyword evidence="3" id="KW-1185">Reference proteome</keyword>
<dbReference type="EMBL" id="UZAM01015156">
    <property type="protein sequence ID" value="VDP37562.1"/>
    <property type="molecule type" value="Genomic_DNA"/>
</dbReference>
<proteinExistence type="predicted"/>
<sequence length="97" mass="11091">MDLTSPLSVKKTDLCVALLKRQPMKAALTSQMFPSLRYSFTGHWSLPYIQTEDSKESEKEHNYHRSPRDQLADLGGREHRHLDKNVCVTIGQHVPGM</sequence>
<accession>A0A183J5K5</accession>
<name>A0A183J5K5_9BILA</name>
<protein>
    <submittedName>
        <fullName evidence="2 4">Uncharacterized protein</fullName>
    </submittedName>
</protein>
<evidence type="ECO:0000256" key="1">
    <source>
        <dbReference type="SAM" id="MobiDB-lite"/>
    </source>
</evidence>